<evidence type="ECO:0000313" key="7">
    <source>
        <dbReference type="Proteomes" id="UP000249099"/>
    </source>
</evidence>
<dbReference type="Gene3D" id="3.30.1340.20">
    <property type="entry name" value="3H domain"/>
    <property type="match status" value="1"/>
</dbReference>
<dbReference type="Gene3D" id="1.10.10.10">
    <property type="entry name" value="Winged helix-like DNA-binding domain superfamily/Winged helix DNA-binding domain"/>
    <property type="match status" value="1"/>
</dbReference>
<feature type="binding site" evidence="1">
    <location>
        <position position="79"/>
    </location>
    <ligand>
        <name>Ni(2+)</name>
        <dbReference type="ChEBI" id="CHEBI:49786"/>
    </ligand>
</feature>
<name>A0A1S8KLQ3_9LACT</name>
<feature type="binding site" evidence="1">
    <location>
        <position position="146"/>
    </location>
    <ligand>
        <name>Ni(2+)</name>
        <dbReference type="ChEBI" id="CHEBI:49786"/>
    </ligand>
</feature>
<dbReference type="GO" id="GO:0046872">
    <property type="term" value="F:metal ion binding"/>
    <property type="evidence" value="ECO:0007669"/>
    <property type="project" value="UniProtKB-KW"/>
</dbReference>
<dbReference type="SUPFAM" id="SSF75500">
    <property type="entry name" value="Putative transcriptional regulator TM1602, C-terminal domain"/>
    <property type="match status" value="1"/>
</dbReference>
<dbReference type="Proteomes" id="UP000190409">
    <property type="component" value="Unassembled WGS sequence"/>
</dbReference>
<comment type="caution">
    <text evidence="4">The sequence shown here is derived from an EMBL/GenBank/DDBJ whole genome shotgun (WGS) entry which is preliminary data.</text>
</comment>
<evidence type="ECO:0000256" key="1">
    <source>
        <dbReference type="PIRSR" id="PIRSR037847-1"/>
    </source>
</evidence>
<dbReference type="PIRSF" id="PIRSF037847">
    <property type="entry name" value="NiaR"/>
    <property type="match status" value="1"/>
</dbReference>
<dbReference type="InterPro" id="IPR035922">
    <property type="entry name" value="3H_dom_sf"/>
</dbReference>
<dbReference type="EMBL" id="MUYF01000003">
    <property type="protein sequence ID" value="OOL80612.1"/>
    <property type="molecule type" value="Genomic_DNA"/>
</dbReference>
<accession>A0A1S8KLQ3</accession>
<gene>
    <name evidence="5" type="ORF">B8A44_02950</name>
    <name evidence="4" type="ORF">BWX42_01360</name>
</gene>
<dbReference type="InterPro" id="IPR004173">
    <property type="entry name" value="3H_domain"/>
</dbReference>
<dbReference type="Pfam" id="PF08279">
    <property type="entry name" value="HTH_11"/>
    <property type="match status" value="1"/>
</dbReference>
<keyword evidence="1" id="KW-0479">Metal-binding</keyword>
<reference evidence="4 6" key="1">
    <citation type="submission" date="2017-01" db="EMBL/GenBank/DDBJ databases">
        <title>Complete Genome Sequence of Dolosigranulum pigrum isolated from a Patient with interstitial lung disease.</title>
        <authorList>
            <person name="Mukhopadhyay R."/>
            <person name="Joaquin J."/>
            <person name="Hogue R."/>
            <person name="Fitzgerald S."/>
            <person name="Jospin G."/>
            <person name="Eisen J.A."/>
            <person name="Chaturvedi V."/>
        </authorList>
    </citation>
    <scope>NUCLEOTIDE SEQUENCE [LARGE SCALE GENOMIC DNA]</scope>
    <source>
        <strain evidence="4 6">15S00348</strain>
    </source>
</reference>
<keyword evidence="1" id="KW-0533">Nickel</keyword>
<proteinExistence type="predicted"/>
<dbReference type="PANTHER" id="PTHR40068">
    <property type="entry name" value="TRANSCRIPTION REPRESSOR NIAR-RELATED"/>
    <property type="match status" value="1"/>
</dbReference>
<dbReference type="InterPro" id="IPR036390">
    <property type="entry name" value="WH_DNA-bd_sf"/>
</dbReference>
<sequence>MNAKQRREKIIALLTHAVSTITASQLADEFGVSRQIIVSDIAVLRAKNYDITSTNRGYRLTKNIEQATNLYKGKVAVQHTAEQTFSELHAIINAGGILYDIQIDHPVYGLITAPLHIEHPSDINHFMEEMSHQKGELLSSLTNGVHIHTIGAKSPDHFATIKAALDKFGILVDEQ</sequence>
<dbReference type="AlphaFoldDB" id="A0A1S8KLQ3"/>
<dbReference type="Pfam" id="PF02829">
    <property type="entry name" value="3H"/>
    <property type="match status" value="1"/>
</dbReference>
<organism evidence="4 6">
    <name type="scientific">Dolosigranulum pigrum</name>
    <dbReference type="NCBI Taxonomy" id="29394"/>
    <lineage>
        <taxon>Bacteria</taxon>
        <taxon>Bacillati</taxon>
        <taxon>Bacillota</taxon>
        <taxon>Bacilli</taxon>
        <taxon>Lactobacillales</taxon>
        <taxon>Carnobacteriaceae</taxon>
        <taxon>Dolosigranulum</taxon>
    </lineage>
</organism>
<dbReference type="EMBL" id="NAQV01000008">
    <property type="protein sequence ID" value="RAN64234.1"/>
    <property type="molecule type" value="Genomic_DNA"/>
</dbReference>
<feature type="domain" description="Helix-turn-helix type 11" evidence="3">
    <location>
        <begin position="6"/>
        <end position="59"/>
    </location>
</feature>
<protein>
    <recommendedName>
        <fullName evidence="8">Transcription repressor NadR</fullName>
    </recommendedName>
</protein>
<evidence type="ECO:0000313" key="6">
    <source>
        <dbReference type="Proteomes" id="UP000190409"/>
    </source>
</evidence>
<evidence type="ECO:0000313" key="5">
    <source>
        <dbReference type="EMBL" id="RAN64234.1"/>
    </source>
</evidence>
<dbReference type="SUPFAM" id="SSF46785">
    <property type="entry name" value="Winged helix' DNA-binding domain"/>
    <property type="match status" value="1"/>
</dbReference>
<evidence type="ECO:0008006" key="8">
    <source>
        <dbReference type="Google" id="ProtNLM"/>
    </source>
</evidence>
<feature type="binding site" evidence="1">
    <location>
        <position position="148"/>
    </location>
    <ligand>
        <name>Ni(2+)</name>
        <dbReference type="ChEBI" id="CHEBI:49786"/>
    </ligand>
</feature>
<dbReference type="RefSeq" id="WP_077862169.1">
    <property type="nucleotide sequence ID" value="NZ_NAQV01000008.1"/>
</dbReference>
<dbReference type="InterPro" id="IPR013196">
    <property type="entry name" value="HTH_11"/>
</dbReference>
<reference evidence="5 7" key="2">
    <citation type="submission" date="2017-03" db="EMBL/GenBank/DDBJ databases">
        <title>wgs assembly of Dolosigranulum pigrum KPL CDC strains.</title>
        <authorList>
            <person name="Brugger S.D."/>
            <person name="Pettigrew M."/>
            <person name="Kong Y."/>
            <person name="Lemon K.P."/>
        </authorList>
    </citation>
    <scope>NUCLEOTIDE SEQUENCE [LARGE SCALE GENOMIC DNA]</scope>
    <source>
        <strain evidence="5 7">KPL1931_CDC4294-98</strain>
    </source>
</reference>
<feature type="binding site" evidence="1">
    <location>
        <position position="87"/>
    </location>
    <ligand>
        <name>Ni(2+)</name>
        <dbReference type="ChEBI" id="CHEBI:49786"/>
    </ligand>
</feature>
<evidence type="ECO:0000259" key="2">
    <source>
        <dbReference type="Pfam" id="PF02829"/>
    </source>
</evidence>
<evidence type="ECO:0000313" key="4">
    <source>
        <dbReference type="EMBL" id="OOL80612.1"/>
    </source>
</evidence>
<dbReference type="InterPro" id="IPR036388">
    <property type="entry name" value="WH-like_DNA-bd_sf"/>
</dbReference>
<dbReference type="Proteomes" id="UP000249099">
    <property type="component" value="Unassembled WGS sequence"/>
</dbReference>
<evidence type="ECO:0000259" key="3">
    <source>
        <dbReference type="Pfam" id="PF08279"/>
    </source>
</evidence>
<feature type="domain" description="3H" evidence="2">
    <location>
        <begin position="75"/>
        <end position="171"/>
    </location>
</feature>
<dbReference type="InterPro" id="IPR026043">
    <property type="entry name" value="NadR"/>
</dbReference>
<dbReference type="PANTHER" id="PTHR40068:SF1">
    <property type="entry name" value="TRANSCRIPTION REPRESSOR NIAR-RELATED"/>
    <property type="match status" value="1"/>
</dbReference>